<feature type="domain" description="Helicase ATP-binding" evidence="14">
    <location>
        <begin position="223"/>
        <end position="504"/>
    </location>
</feature>
<dbReference type="GO" id="GO:0003678">
    <property type="term" value="F:DNA helicase activity"/>
    <property type="evidence" value="ECO:0007669"/>
    <property type="project" value="InterPro"/>
</dbReference>
<dbReference type="InterPro" id="IPR045028">
    <property type="entry name" value="DinG/Rad3-like"/>
</dbReference>
<evidence type="ECO:0000256" key="5">
    <source>
        <dbReference type="ARBA" id="ARBA00022801"/>
    </source>
</evidence>
<evidence type="ECO:0000256" key="13">
    <source>
        <dbReference type="ARBA" id="ARBA00038058"/>
    </source>
</evidence>
<dbReference type="SMART" id="SM00487">
    <property type="entry name" value="DEXDc"/>
    <property type="match status" value="1"/>
</dbReference>
<keyword evidence="7" id="KW-0067">ATP-binding</keyword>
<comment type="similarity">
    <text evidence="13">Belongs to the helicase family. DinG subfamily.</text>
</comment>
<evidence type="ECO:0000256" key="10">
    <source>
        <dbReference type="ARBA" id="ARBA00023125"/>
    </source>
</evidence>
<dbReference type="InterPro" id="IPR010614">
    <property type="entry name" value="RAD3-like_helicase_DEAD"/>
</dbReference>
<keyword evidence="1" id="KW-0004">4Fe-4S</keyword>
<reference evidence="15 16" key="1">
    <citation type="submission" date="2014-09" db="EMBL/GenBank/DDBJ databases">
        <title>Butyrate-producing bacteria isolated from human gut.</title>
        <authorList>
            <person name="Zhang Q."/>
            <person name="Zhao L."/>
        </authorList>
    </citation>
    <scope>NUCLEOTIDE SEQUENCE [LARGE SCALE GENOMIC DNA]</scope>
    <source>
        <strain evidence="15 16">R22</strain>
    </source>
</reference>
<dbReference type="Proteomes" id="UP000245905">
    <property type="component" value="Unassembled WGS sequence"/>
</dbReference>
<dbReference type="GO" id="GO:0046872">
    <property type="term" value="F:metal ion binding"/>
    <property type="evidence" value="ECO:0007669"/>
    <property type="project" value="UniProtKB-KW"/>
</dbReference>
<dbReference type="InterPro" id="IPR014013">
    <property type="entry name" value="Helic_SF1/SF2_ATP-bd_DinG/Rad3"/>
</dbReference>
<evidence type="ECO:0000256" key="8">
    <source>
        <dbReference type="ARBA" id="ARBA00023004"/>
    </source>
</evidence>
<evidence type="ECO:0000256" key="7">
    <source>
        <dbReference type="ARBA" id="ARBA00022840"/>
    </source>
</evidence>
<dbReference type="InterPro" id="IPR006554">
    <property type="entry name" value="Helicase-like_DEXD_c2"/>
</dbReference>
<dbReference type="GO" id="GO:0051539">
    <property type="term" value="F:4 iron, 4 sulfur cluster binding"/>
    <property type="evidence" value="ECO:0007669"/>
    <property type="project" value="UniProtKB-KW"/>
</dbReference>
<organism evidence="15 16">
    <name type="scientific">Agathobacter rectalis</name>
    <dbReference type="NCBI Taxonomy" id="39491"/>
    <lineage>
        <taxon>Bacteria</taxon>
        <taxon>Bacillati</taxon>
        <taxon>Bacillota</taxon>
        <taxon>Clostridia</taxon>
        <taxon>Lachnospirales</taxon>
        <taxon>Lachnospiraceae</taxon>
        <taxon>Agathobacter</taxon>
    </lineage>
</organism>
<dbReference type="GO" id="GO:0005524">
    <property type="term" value="F:ATP binding"/>
    <property type="evidence" value="ECO:0007669"/>
    <property type="project" value="UniProtKB-KW"/>
</dbReference>
<dbReference type="RefSeq" id="WP_109258779.1">
    <property type="nucleotide sequence ID" value="NZ_JRFS01000044.1"/>
</dbReference>
<dbReference type="SUPFAM" id="SSF52540">
    <property type="entry name" value="P-loop containing nucleoside triphosphate hydrolases"/>
    <property type="match status" value="2"/>
</dbReference>
<keyword evidence="11" id="KW-0234">DNA repair</keyword>
<dbReference type="PROSITE" id="PS51193">
    <property type="entry name" value="HELICASE_ATP_BIND_2"/>
    <property type="match status" value="1"/>
</dbReference>
<keyword evidence="9" id="KW-0411">Iron-sulfur</keyword>
<keyword evidence="10" id="KW-0238">DNA-binding</keyword>
<evidence type="ECO:0000256" key="11">
    <source>
        <dbReference type="ARBA" id="ARBA00023204"/>
    </source>
</evidence>
<dbReference type="Gene3D" id="3.40.50.300">
    <property type="entry name" value="P-loop containing nucleotide triphosphate hydrolases"/>
    <property type="match status" value="2"/>
</dbReference>
<dbReference type="InterPro" id="IPR006555">
    <property type="entry name" value="ATP-dep_Helicase_C"/>
</dbReference>
<name>A0A2U2EDD8_9FIRM</name>
<accession>A0A2U2EDD8</accession>
<dbReference type="InterPro" id="IPR011604">
    <property type="entry name" value="PDDEXK-like_dom_sf"/>
</dbReference>
<dbReference type="GO" id="GO:0016818">
    <property type="term" value="F:hydrolase activity, acting on acid anhydrides, in phosphorus-containing anhydrides"/>
    <property type="evidence" value="ECO:0007669"/>
    <property type="project" value="InterPro"/>
</dbReference>
<keyword evidence="12" id="KW-0413">Isomerase</keyword>
<dbReference type="EMBL" id="JRFS01000044">
    <property type="protein sequence ID" value="PWE82488.1"/>
    <property type="molecule type" value="Genomic_DNA"/>
</dbReference>
<keyword evidence="5" id="KW-0378">Hydrolase</keyword>
<evidence type="ECO:0000256" key="9">
    <source>
        <dbReference type="ARBA" id="ARBA00023014"/>
    </source>
</evidence>
<dbReference type="Pfam" id="PF13307">
    <property type="entry name" value="Helicase_C_2"/>
    <property type="match status" value="1"/>
</dbReference>
<dbReference type="Gene3D" id="3.90.320.10">
    <property type="match status" value="1"/>
</dbReference>
<dbReference type="GO" id="GO:0003677">
    <property type="term" value="F:DNA binding"/>
    <property type="evidence" value="ECO:0007669"/>
    <property type="project" value="UniProtKB-KW"/>
</dbReference>
<dbReference type="InterPro" id="IPR027417">
    <property type="entry name" value="P-loop_NTPase"/>
</dbReference>
<evidence type="ECO:0000256" key="2">
    <source>
        <dbReference type="ARBA" id="ARBA00022723"/>
    </source>
</evidence>
<protein>
    <submittedName>
        <fullName evidence="15">Helicase</fullName>
    </submittedName>
</protein>
<dbReference type="Pfam" id="PF06733">
    <property type="entry name" value="DEAD_2"/>
    <property type="match status" value="1"/>
</dbReference>
<evidence type="ECO:0000256" key="3">
    <source>
        <dbReference type="ARBA" id="ARBA00022741"/>
    </source>
</evidence>
<keyword evidence="4" id="KW-0227">DNA damage</keyword>
<evidence type="ECO:0000256" key="1">
    <source>
        <dbReference type="ARBA" id="ARBA00022485"/>
    </source>
</evidence>
<evidence type="ECO:0000259" key="14">
    <source>
        <dbReference type="PROSITE" id="PS51193"/>
    </source>
</evidence>
<dbReference type="InterPro" id="IPR042493">
    <property type="entry name" value="XPD_DNA_FeS"/>
</dbReference>
<evidence type="ECO:0000256" key="12">
    <source>
        <dbReference type="ARBA" id="ARBA00023235"/>
    </source>
</evidence>
<comment type="caution">
    <text evidence="15">The sequence shown here is derived from an EMBL/GenBank/DDBJ whole genome shotgun (WGS) entry which is preliminary data.</text>
</comment>
<dbReference type="PANTHER" id="PTHR11472">
    <property type="entry name" value="DNA REPAIR DEAD HELICASE RAD3/XP-D SUBFAMILY MEMBER"/>
    <property type="match status" value="1"/>
</dbReference>
<dbReference type="Gene3D" id="1.10.275.40">
    <property type="match status" value="1"/>
</dbReference>
<keyword evidence="6 15" id="KW-0347">Helicase</keyword>
<keyword evidence="8" id="KW-0408">Iron</keyword>
<evidence type="ECO:0000256" key="6">
    <source>
        <dbReference type="ARBA" id="ARBA00022806"/>
    </source>
</evidence>
<evidence type="ECO:0000313" key="15">
    <source>
        <dbReference type="EMBL" id="PWE82488.1"/>
    </source>
</evidence>
<dbReference type="PANTHER" id="PTHR11472:SF34">
    <property type="entry name" value="REGULATOR OF TELOMERE ELONGATION HELICASE 1"/>
    <property type="match status" value="1"/>
</dbReference>
<dbReference type="AlphaFoldDB" id="A0A2U2EDD8"/>
<gene>
    <name evidence="15" type="ORF">LD38_15560</name>
</gene>
<dbReference type="Gene3D" id="1.10.30.20">
    <property type="entry name" value="Bacterial XPD DNA helicase, FeS cluster domain"/>
    <property type="match status" value="1"/>
</dbReference>
<sequence length="822" mass="95858">MFSVLKISGVRLKILSEHKTVDIIRNMQGEYMTEAGNNYSEKKTQLHISVRNLVEFIFREGDIDNRSSRAMSADAMMEGTRIHRKIQGSMGKEYQAEVPLSLVVEGDLYELTVEGRADGIFTEDGKCFVDEIKGMYRRVELFEKPVFVHRAQAMCYAYIFALQNNMETIGIQMTYCNLETEQTKYFREEFSFEEIKKWFDDLMEEYGKWATFQCEMKNQRQASIKKLNFPFEYRPGQKKLVSDVYRTIMRQKLLFMQAPTGVGKTISTIFPAVKAVGEELADRIFYLTAKTITATVAKETFALLEKNGYRAKTIQITAKEKLCPCDEMECNPVTCPYAKGHFDRVNDAVFDLLHRCEMIERDDILSQADRYTVCPFELCLDTASWCDNIICDYNYVFDPNVYLKRFFQEGIKGDYIFLIDEAHNMVERSRQMYSAQIYKEDFLTVKRIMKEHSRSIEKALEKCNKILLGMKRECENYTVYDTFGNMVFSFMRLMTFLDEFLQKANEFPGKKDVMDFYFELRNFLNIYDLVDEHYVMYSELEADGRFMLKLFCVDPSLNIQKRLDKGKSAVFFSATFLPVNYYKSLLSTKKDNYAIYADSTFDSKKRLLAMATDVSTRYTRRSRSEYERIAGYINAVVTQKTGNYMVFFPSYKMMNDVADIYCEKYADETELMLQKNNMSEAEREEFLDRFSDESDRTLVAFGIMGGIFGEGIDLKNDRLIGAIVVGTGLPQISNERTILKDYYDAENGCGFDYAFRYPGINKVLQAAGRVIRTTEDTGVILLLDERFWQREYDLLYPREWSDRKPCNIANVGKLVADFWEQI</sequence>
<keyword evidence="3" id="KW-0547">Nucleotide-binding</keyword>
<evidence type="ECO:0000256" key="4">
    <source>
        <dbReference type="ARBA" id="ARBA00022763"/>
    </source>
</evidence>
<evidence type="ECO:0000313" key="16">
    <source>
        <dbReference type="Proteomes" id="UP000245905"/>
    </source>
</evidence>
<proteinExistence type="inferred from homology"/>
<dbReference type="InterPro" id="IPR014001">
    <property type="entry name" value="Helicase_ATP-bd"/>
</dbReference>
<keyword evidence="2" id="KW-0479">Metal-binding</keyword>
<dbReference type="SMART" id="SM00491">
    <property type="entry name" value="HELICc2"/>
    <property type="match status" value="1"/>
</dbReference>
<dbReference type="GO" id="GO:0006281">
    <property type="term" value="P:DNA repair"/>
    <property type="evidence" value="ECO:0007669"/>
    <property type="project" value="UniProtKB-KW"/>
</dbReference>
<dbReference type="SMART" id="SM00488">
    <property type="entry name" value="DEXDc2"/>
    <property type="match status" value="1"/>
</dbReference>